<dbReference type="EMBL" id="CAOQHR010000001">
    <property type="protein sequence ID" value="CAI6256625.1"/>
    <property type="molecule type" value="Genomic_DNA"/>
</dbReference>
<keyword evidence="1" id="KW-0175">Coiled coil</keyword>
<dbReference type="Proteomes" id="UP001152607">
    <property type="component" value="Unassembled WGS sequence"/>
</dbReference>
<comment type="caution">
    <text evidence="2">The sequence shown here is derived from an EMBL/GenBank/DDBJ whole genome shotgun (WGS) entry which is preliminary data.</text>
</comment>
<organism evidence="2 3">
    <name type="scientific">Periconia digitata</name>
    <dbReference type="NCBI Taxonomy" id="1303443"/>
    <lineage>
        <taxon>Eukaryota</taxon>
        <taxon>Fungi</taxon>
        <taxon>Dikarya</taxon>
        <taxon>Ascomycota</taxon>
        <taxon>Pezizomycotina</taxon>
        <taxon>Dothideomycetes</taxon>
        <taxon>Pleosporomycetidae</taxon>
        <taxon>Pleosporales</taxon>
        <taxon>Massarineae</taxon>
        <taxon>Periconiaceae</taxon>
        <taxon>Periconia</taxon>
    </lineage>
</organism>
<evidence type="ECO:0000313" key="3">
    <source>
        <dbReference type="Proteomes" id="UP001152607"/>
    </source>
</evidence>
<proteinExistence type="predicted"/>
<accession>A0A9W4XDX1</accession>
<evidence type="ECO:0000256" key="1">
    <source>
        <dbReference type="SAM" id="Coils"/>
    </source>
</evidence>
<dbReference type="AlphaFoldDB" id="A0A9W4XDX1"/>
<protein>
    <submittedName>
        <fullName evidence="2">Uncharacterized protein</fullName>
    </submittedName>
</protein>
<reference evidence="2" key="1">
    <citation type="submission" date="2023-01" db="EMBL/GenBank/DDBJ databases">
        <authorList>
            <person name="Van Ghelder C."/>
            <person name="Rancurel C."/>
        </authorList>
    </citation>
    <scope>NUCLEOTIDE SEQUENCE</scope>
    <source>
        <strain evidence="2">CNCM I-4278</strain>
    </source>
</reference>
<sequence length="215" mass="25048">MESSLKRKWGFNDCADRLVHDHRGRPLVIGYKFYVREDIGRFSQSIMVYDEDTQAAMKKADIDYKHSSDSAWGSNLNKGGSFEDWENSFKVAWNMKRYRIANPSFVIGEDSSVKIEGQPSLDLDESETSTVQAQSTIGTGVNQQQAARDDTARSLQKLKHDIEEWQKLDEEAKEREGVMQRRKEEIEKIKQKLEEDKTYVADIRKRQEQIEQRIH</sequence>
<dbReference type="OrthoDB" id="10670758at2759"/>
<name>A0A9W4XDX1_9PLEO</name>
<gene>
    <name evidence="2" type="ORF">PDIGIT_LOCUS1181</name>
</gene>
<evidence type="ECO:0000313" key="2">
    <source>
        <dbReference type="EMBL" id="CAI6256625.1"/>
    </source>
</evidence>
<keyword evidence="3" id="KW-1185">Reference proteome</keyword>
<feature type="coiled-coil region" evidence="1">
    <location>
        <begin position="148"/>
        <end position="196"/>
    </location>
</feature>